<organism evidence="1 2">
    <name type="scientific">Pseudomonas syringae pv. pisi str. 1704B</name>
    <dbReference type="NCBI Taxonomy" id="629263"/>
    <lineage>
        <taxon>Bacteria</taxon>
        <taxon>Pseudomonadati</taxon>
        <taxon>Pseudomonadota</taxon>
        <taxon>Gammaproteobacteria</taxon>
        <taxon>Pseudomonadales</taxon>
        <taxon>Pseudomonadaceae</taxon>
        <taxon>Pseudomonas</taxon>
        <taxon>Pseudomonas syringae</taxon>
    </lineage>
</organism>
<reference evidence="1 2" key="1">
    <citation type="journal article" date="2011" name="PLoS Pathog.">
        <title>Dynamic evolution of pathogenicity revealed by sequencing and comparative genomics of 19 Pseudomonas syringae isolates.</title>
        <authorList>
            <person name="Baltrus D.A."/>
            <person name="Nishimura M.T."/>
            <person name="Romanchuk A."/>
            <person name="Chang J.H."/>
            <person name="Mukhtar M.S."/>
            <person name="Cherkis K."/>
            <person name="Roach J."/>
            <person name="Grant S.R."/>
            <person name="Jones C.D."/>
            <person name="Dangl J.L."/>
        </authorList>
    </citation>
    <scope>NUCLEOTIDE SEQUENCE [LARGE SCALE GENOMIC DNA]</scope>
    <source>
        <strain evidence="1 2">1704B</strain>
    </source>
</reference>
<dbReference type="AlphaFoldDB" id="F3GRZ6"/>
<comment type="caution">
    <text evidence="1">The sequence shown here is derived from an EMBL/GenBank/DDBJ whole genome shotgun (WGS) entry which is preliminary data.</text>
</comment>
<dbReference type="Proteomes" id="UP000004986">
    <property type="component" value="Unassembled WGS sequence"/>
</dbReference>
<dbReference type="EMBL" id="AEAI01004799">
    <property type="protein sequence ID" value="EGH49849.1"/>
    <property type="molecule type" value="Genomic_DNA"/>
</dbReference>
<evidence type="ECO:0000313" key="2">
    <source>
        <dbReference type="Proteomes" id="UP000004986"/>
    </source>
</evidence>
<feature type="non-terminal residue" evidence="1">
    <location>
        <position position="36"/>
    </location>
</feature>
<accession>F3GRZ6</accession>
<name>F3GRZ6_PSESJ</name>
<evidence type="ECO:0000313" key="1">
    <source>
        <dbReference type="EMBL" id="EGH49849.1"/>
    </source>
</evidence>
<protein>
    <submittedName>
        <fullName evidence="1">Type III secretion component protein HrcN</fullName>
    </submittedName>
</protein>
<feature type="non-terminal residue" evidence="1">
    <location>
        <position position="1"/>
    </location>
</feature>
<keyword evidence="2" id="KW-1185">Reference proteome</keyword>
<sequence>RPSAAIDVSASISRILSNVTGREHQRANNRLRQLLA</sequence>
<gene>
    <name evidence="1" type="ORF">PSYPI_48585</name>
</gene>
<proteinExistence type="predicted"/>